<evidence type="ECO:0000259" key="9">
    <source>
        <dbReference type="Pfam" id="PF22062"/>
    </source>
</evidence>
<dbReference type="AlphaFoldDB" id="A0A0F4GHN4"/>
<comment type="similarity">
    <text evidence="2 6">Belongs to the DNA polymerase alpha subunit B family.</text>
</comment>
<dbReference type="GO" id="GO:0005658">
    <property type="term" value="C:alpha DNA polymerase:primase complex"/>
    <property type="evidence" value="ECO:0007669"/>
    <property type="project" value="EnsemblFungi"/>
</dbReference>
<organism evidence="10 11">
    <name type="scientific">Zymoseptoria brevis</name>
    <dbReference type="NCBI Taxonomy" id="1047168"/>
    <lineage>
        <taxon>Eukaryota</taxon>
        <taxon>Fungi</taxon>
        <taxon>Dikarya</taxon>
        <taxon>Ascomycota</taxon>
        <taxon>Pezizomycotina</taxon>
        <taxon>Dothideomycetes</taxon>
        <taxon>Dothideomycetidae</taxon>
        <taxon>Mycosphaerellales</taxon>
        <taxon>Mycosphaerellaceae</taxon>
        <taxon>Zymoseptoria</taxon>
    </lineage>
</organism>
<dbReference type="PANTHER" id="PTHR23061:SF12">
    <property type="entry name" value="DNA POLYMERASE ALPHA SUBUNIT B"/>
    <property type="match status" value="1"/>
</dbReference>
<dbReference type="PANTHER" id="PTHR23061">
    <property type="entry name" value="DNA POLYMERASE 2 ALPHA 70 KDA SUBUNIT"/>
    <property type="match status" value="1"/>
</dbReference>
<dbReference type="GO" id="GO:0003677">
    <property type="term" value="F:DNA binding"/>
    <property type="evidence" value="ECO:0007669"/>
    <property type="project" value="InterPro"/>
</dbReference>
<feature type="domain" description="DNA polymerase alpha/delta/epsilon subunit B" evidence="8">
    <location>
        <begin position="358"/>
        <end position="614"/>
    </location>
</feature>
<comment type="function">
    <text evidence="6">Accessory subunit of the DNA polymerase alpha complex (also known as the alpha DNA polymerase-primase complex) which plays an essential role in the initiation of DNA synthesis.</text>
</comment>
<evidence type="ECO:0000313" key="11">
    <source>
        <dbReference type="Proteomes" id="UP000033647"/>
    </source>
</evidence>
<dbReference type="GO" id="GO:0016233">
    <property type="term" value="P:telomere capping"/>
    <property type="evidence" value="ECO:0007669"/>
    <property type="project" value="EnsemblFungi"/>
</dbReference>
<dbReference type="InterPro" id="IPR007185">
    <property type="entry name" value="DNA_pol_a/d/e_bsu"/>
</dbReference>
<dbReference type="Pfam" id="PF04042">
    <property type="entry name" value="DNA_pol_E_B"/>
    <property type="match status" value="1"/>
</dbReference>
<comment type="caution">
    <text evidence="10">The sequence shown here is derived from an EMBL/GenBank/DDBJ whole genome shotgun (WGS) entry which is preliminary data.</text>
</comment>
<dbReference type="GO" id="GO:0006270">
    <property type="term" value="P:DNA replication initiation"/>
    <property type="evidence" value="ECO:0007669"/>
    <property type="project" value="EnsemblFungi"/>
</dbReference>
<dbReference type="PIRSF" id="PIRSF018300">
    <property type="entry name" value="DNA_pol_alph_2"/>
    <property type="match status" value="1"/>
</dbReference>
<proteinExistence type="inferred from homology"/>
<reference evidence="10 11" key="1">
    <citation type="submission" date="2015-03" db="EMBL/GenBank/DDBJ databases">
        <title>RNA-seq based gene annotation and comparative genomics of four Zymoseptoria species reveal species-specific pathogenicity related genes and transposable element activity.</title>
        <authorList>
            <person name="Grandaubert J."/>
            <person name="Bhattacharyya A."/>
            <person name="Stukenbrock E.H."/>
        </authorList>
    </citation>
    <scope>NUCLEOTIDE SEQUENCE [LARGE SCALE GENOMIC DNA]</scope>
    <source>
        <strain evidence="10 11">Zb18110</strain>
    </source>
</reference>
<dbReference type="Gene3D" id="3.60.21.60">
    <property type="match status" value="2"/>
</dbReference>
<evidence type="ECO:0000256" key="4">
    <source>
        <dbReference type="ARBA" id="ARBA00022705"/>
    </source>
</evidence>
<evidence type="ECO:0000256" key="5">
    <source>
        <dbReference type="ARBA" id="ARBA00023242"/>
    </source>
</evidence>
<evidence type="ECO:0000256" key="7">
    <source>
        <dbReference type="SAM" id="MobiDB-lite"/>
    </source>
</evidence>
<evidence type="ECO:0000256" key="1">
    <source>
        <dbReference type="ARBA" id="ARBA00004123"/>
    </source>
</evidence>
<evidence type="ECO:0000313" key="10">
    <source>
        <dbReference type="EMBL" id="KJX96527.1"/>
    </source>
</evidence>
<evidence type="ECO:0000256" key="2">
    <source>
        <dbReference type="ARBA" id="ARBA00007299"/>
    </source>
</evidence>
<keyword evidence="11" id="KW-1185">Reference proteome</keyword>
<protein>
    <recommendedName>
        <fullName evidence="3 6">DNA polymerase alpha subunit B</fullName>
    </recommendedName>
</protein>
<keyword evidence="5 6" id="KW-0539">Nucleus</keyword>
<feature type="region of interest" description="Disordered" evidence="7">
    <location>
        <begin position="73"/>
        <end position="99"/>
    </location>
</feature>
<comment type="subcellular location">
    <subcellularLocation>
        <location evidence="1 6">Nucleus</location>
    </subcellularLocation>
</comment>
<gene>
    <name evidence="10" type="ORF">TI39_contig617g00003</name>
</gene>
<dbReference type="InterPro" id="IPR054300">
    <property type="entry name" value="OB_DPOA2"/>
</dbReference>
<feature type="region of interest" description="Disordered" evidence="7">
    <location>
        <begin position="114"/>
        <end position="155"/>
    </location>
</feature>
<name>A0A0F4GHN4_9PEZI</name>
<feature type="domain" description="DNA polymerase alpha subunit B OB" evidence="9">
    <location>
        <begin position="217"/>
        <end position="324"/>
    </location>
</feature>
<dbReference type="EMBL" id="LAFY01000609">
    <property type="protein sequence ID" value="KJX96527.1"/>
    <property type="molecule type" value="Genomic_DNA"/>
</dbReference>
<keyword evidence="4 6" id="KW-0235">DNA replication</keyword>
<dbReference type="Pfam" id="PF22062">
    <property type="entry name" value="OB_DPOA2"/>
    <property type="match status" value="1"/>
</dbReference>
<dbReference type="GO" id="GO:0005635">
    <property type="term" value="C:nuclear envelope"/>
    <property type="evidence" value="ECO:0007669"/>
    <property type="project" value="EnsemblFungi"/>
</dbReference>
<sequence>MSTAEINNYFAQSDSPLPEDVTTELQHIVQLLGLTPEDLYYKWDSYVITMGADTTKLDYKTVRDFKKTLQDAMERESRKGQVTHTAAKRTTATPRAGAGGDVFGMLDGMVSNTPSVRGSLSKRKANFDTPASKSARNGMNSSPADSKTPISTSRNMPSVAFDERKNAGDVIECLNSHLPAAAIPEIPPTEPRIKLKAASDLPKFSYKPMAMKLSEASETLDDRIDSFTEQVQKHYELDDSAFGNPAAQSTAEIVAVGRIACDVPNGKLNSSSLVLETSRRMGAGMRVPLQMDSSLTYDFFPGKIVALRGTNVGGEFFRPTEVLPIPLLPPAASLPSDLVNHNARLEDATGNTPPLNLLVASGPYTTDTDLSYAPFHALLNVASTQKPDLLLISGPFLNLEHPQISAGDVASLIPESSNLSPDRATLTDLFRLTISQPLNALAAANPSMTIVLVPSLRDAVMKTVSWPQDRGVKKDLGLGGRNINIVSNPICLSLNEILLGTTSTDVLSELRRENVYHNAAHNSRTNGLGTTDDILARLSGYVLEQSHFFPVFPPAAREDLPKPTRLAGEVPEVGGEEQLAMGANLDLGYLKLGEFWMARPDLLVLPSGLSPFAKVVESTVVVNPGTISKKRGPGTYAVVTVGRREVRESEMEKEETVGHEVYDRARVEIRRI</sequence>
<feature type="compositionally biased region" description="Low complexity" evidence="7">
    <location>
        <begin position="83"/>
        <end position="96"/>
    </location>
</feature>
<dbReference type="Proteomes" id="UP000033647">
    <property type="component" value="Unassembled WGS sequence"/>
</dbReference>
<dbReference type="InterPro" id="IPR016722">
    <property type="entry name" value="DNA_pol_alpha_bsu"/>
</dbReference>
<accession>A0A0F4GHN4</accession>
<evidence type="ECO:0000256" key="3">
    <source>
        <dbReference type="ARBA" id="ARBA00018596"/>
    </source>
</evidence>
<dbReference type="GO" id="GO:0003887">
    <property type="term" value="F:DNA-directed DNA polymerase activity"/>
    <property type="evidence" value="ECO:0007669"/>
    <property type="project" value="EnsemblFungi"/>
</dbReference>
<evidence type="ECO:0000259" key="8">
    <source>
        <dbReference type="Pfam" id="PF04042"/>
    </source>
</evidence>
<dbReference type="STRING" id="1047168.A0A0F4GHN4"/>
<feature type="compositionally biased region" description="Polar residues" evidence="7">
    <location>
        <begin position="129"/>
        <end position="155"/>
    </location>
</feature>
<evidence type="ECO:0000256" key="6">
    <source>
        <dbReference type="PIRNR" id="PIRNR018300"/>
    </source>
</evidence>
<dbReference type="OrthoDB" id="336885at2759"/>